<evidence type="ECO:0000256" key="8">
    <source>
        <dbReference type="ARBA" id="ARBA00022605"/>
    </source>
</evidence>
<dbReference type="InParanoid" id="F4RB67"/>
<keyword evidence="10" id="KW-0584">Phenylalanine biosynthesis</keyword>
<evidence type="ECO:0000313" key="16">
    <source>
        <dbReference type="Proteomes" id="UP000001072"/>
    </source>
</evidence>
<dbReference type="PANTHER" id="PTHR21145">
    <property type="entry name" value="CHORISMATE MUTASE"/>
    <property type="match status" value="1"/>
</dbReference>
<evidence type="ECO:0000256" key="11">
    <source>
        <dbReference type="ARBA" id="ARBA00023235"/>
    </source>
</evidence>
<dbReference type="eggNOG" id="KOG0795">
    <property type="taxonomic scope" value="Eukaryota"/>
</dbReference>
<organism evidence="16">
    <name type="scientific">Melampsora larici-populina (strain 98AG31 / pathotype 3-4-7)</name>
    <name type="common">Poplar leaf rust fungus</name>
    <dbReference type="NCBI Taxonomy" id="747676"/>
    <lineage>
        <taxon>Eukaryota</taxon>
        <taxon>Fungi</taxon>
        <taxon>Dikarya</taxon>
        <taxon>Basidiomycota</taxon>
        <taxon>Pucciniomycotina</taxon>
        <taxon>Pucciniomycetes</taxon>
        <taxon>Pucciniales</taxon>
        <taxon>Melampsoraceae</taxon>
        <taxon>Melampsora</taxon>
    </lineage>
</organism>
<evidence type="ECO:0000256" key="5">
    <source>
        <dbReference type="ARBA" id="ARBA00020296"/>
    </source>
</evidence>
<dbReference type="GO" id="GO:0004106">
    <property type="term" value="F:chorismate mutase activity"/>
    <property type="evidence" value="ECO:0007669"/>
    <property type="project" value="UniProtKB-UniRule"/>
</dbReference>
<dbReference type="GO" id="GO:0006571">
    <property type="term" value="P:tyrosine biosynthetic process"/>
    <property type="evidence" value="ECO:0007669"/>
    <property type="project" value="UniProtKB-KW"/>
</dbReference>
<evidence type="ECO:0000256" key="1">
    <source>
        <dbReference type="ARBA" id="ARBA00004496"/>
    </source>
</evidence>
<evidence type="ECO:0000256" key="2">
    <source>
        <dbReference type="ARBA" id="ARBA00004817"/>
    </source>
</evidence>
<evidence type="ECO:0000313" key="15">
    <source>
        <dbReference type="EMBL" id="EGG10025.1"/>
    </source>
</evidence>
<evidence type="ECO:0000256" key="13">
    <source>
        <dbReference type="PIRNR" id="PIRNR017318"/>
    </source>
</evidence>
<dbReference type="KEGG" id="mlr:MELLADRAFT_74217"/>
<dbReference type="GeneID" id="18932539"/>
<dbReference type="PROSITE" id="PS51169">
    <property type="entry name" value="CHORISMATE_MUT_3"/>
    <property type="match status" value="1"/>
</dbReference>
<keyword evidence="7" id="KW-0827">Tyrosine biosynthesis</keyword>
<dbReference type="HOGENOM" id="CLU_057757_0_0_1"/>
<dbReference type="Gene3D" id="1.10.590.10">
    <property type="entry name" value="Chorismate mutase, AroQ class superfamily, eukaryotic"/>
    <property type="match status" value="1"/>
</dbReference>
<dbReference type="OrthoDB" id="191918at2759"/>
<keyword evidence="8 13" id="KW-0028">Amino-acid biosynthesis</keyword>
<evidence type="ECO:0000256" key="10">
    <source>
        <dbReference type="ARBA" id="ARBA00023222"/>
    </source>
</evidence>
<dbReference type="Pfam" id="PF01817">
    <property type="entry name" value="CM_2"/>
    <property type="match status" value="1"/>
</dbReference>
<comment type="subcellular location">
    <subcellularLocation>
        <location evidence="1">Cytoplasm</location>
    </subcellularLocation>
</comment>
<gene>
    <name evidence="15" type="ORF">MELLADRAFT_74217</name>
</gene>
<dbReference type="GO" id="GO:0120284">
    <property type="term" value="F:tryptophan binding"/>
    <property type="evidence" value="ECO:0007669"/>
    <property type="project" value="EnsemblFungi"/>
</dbReference>
<comment type="pathway">
    <text evidence="2">Metabolic intermediate biosynthesis; prephenate biosynthesis; prephenate from chorismate: step 1/1.</text>
</comment>
<dbReference type="GO" id="GO:0009094">
    <property type="term" value="P:L-phenylalanine biosynthetic process"/>
    <property type="evidence" value="ECO:0007669"/>
    <property type="project" value="UniProtKB-KW"/>
</dbReference>
<feature type="domain" description="Chorismate mutase" evidence="14">
    <location>
        <begin position="150"/>
        <end position="258"/>
    </location>
</feature>
<name>F4RB67_MELLP</name>
<accession>F4RB67</accession>
<dbReference type="VEuPathDB" id="FungiDB:MELLADRAFT_74217"/>
<dbReference type="EC" id="5.4.99.5" evidence="4 13"/>
<dbReference type="GO" id="GO:0005634">
    <property type="term" value="C:nucleus"/>
    <property type="evidence" value="ECO:0007669"/>
    <property type="project" value="EnsemblFungi"/>
</dbReference>
<sequence length="282" mass="32841">MQAEAPLSSRNDPTNLDNIRQTLMRLEDTIIFLLIERAQFAHNQVIYENSDKFIELHADKETSFLGWILRQTETIHAKVRRYESPDEYPFTSIKELPGSILPKLDQPDFLYPNTVNINDQIKGFYIDQIVKPLTNKEGRPSDDGHYGSSAVRDVEVLQAVSRRIHYGKFVAERKFRDHPSRFVHHILSSNTTELEKLITVQHVEDALIRRLEVKARMYGQEVDPAGKPIDYREANKVNVEVVVKMYREWVIPLTRHVEVEYLLRRLDGLSKEEISELSKSDD</sequence>
<dbReference type="InterPro" id="IPR037039">
    <property type="entry name" value="CM_AroQ_sf_eucaryotic"/>
</dbReference>
<keyword evidence="9 13" id="KW-0057">Aromatic amino acid biosynthesis</keyword>
<dbReference type="PIRSF" id="PIRSF017318">
    <property type="entry name" value="Chor_mut_AroQ_eu"/>
    <property type="match status" value="1"/>
</dbReference>
<dbReference type="GO" id="GO:0005737">
    <property type="term" value="C:cytoplasm"/>
    <property type="evidence" value="ECO:0007669"/>
    <property type="project" value="UniProtKB-SubCell"/>
</dbReference>
<dbReference type="InterPro" id="IPR008238">
    <property type="entry name" value="Chorismate_mutase_AroQ_euk"/>
</dbReference>
<dbReference type="AlphaFoldDB" id="F4RB67"/>
<evidence type="ECO:0000256" key="9">
    <source>
        <dbReference type="ARBA" id="ARBA00023141"/>
    </source>
</evidence>
<dbReference type="NCBIfam" id="TIGR01802">
    <property type="entry name" value="CM_pl-yst"/>
    <property type="match status" value="1"/>
</dbReference>
<dbReference type="FunFam" id="1.10.590.10:FF:000002">
    <property type="entry name" value="Chorismate mutase"/>
    <property type="match status" value="1"/>
</dbReference>
<comment type="catalytic activity">
    <reaction evidence="12">
        <text>chorismate = prephenate</text>
        <dbReference type="Rhea" id="RHEA:13897"/>
        <dbReference type="ChEBI" id="CHEBI:29748"/>
        <dbReference type="ChEBI" id="CHEBI:29934"/>
        <dbReference type="EC" id="5.4.99.5"/>
    </reaction>
    <physiologicalReaction direction="left-to-right" evidence="12">
        <dbReference type="Rhea" id="RHEA:13898"/>
    </physiologicalReaction>
</comment>
<dbReference type="GO" id="GO:0072545">
    <property type="term" value="F:L-tyrosine binding"/>
    <property type="evidence" value="ECO:0007669"/>
    <property type="project" value="EnsemblFungi"/>
</dbReference>
<dbReference type="GO" id="GO:0046417">
    <property type="term" value="P:chorismate metabolic process"/>
    <property type="evidence" value="ECO:0007669"/>
    <property type="project" value="EnsemblFungi"/>
</dbReference>
<dbReference type="EMBL" id="GL883095">
    <property type="protein sequence ID" value="EGG10025.1"/>
    <property type="molecule type" value="Genomic_DNA"/>
</dbReference>
<evidence type="ECO:0000256" key="12">
    <source>
        <dbReference type="ARBA" id="ARBA00023979"/>
    </source>
</evidence>
<dbReference type="PANTHER" id="PTHR21145:SF12">
    <property type="entry name" value="CHORISMATE MUTASE"/>
    <property type="match status" value="1"/>
</dbReference>
<dbReference type="Proteomes" id="UP000001072">
    <property type="component" value="Unassembled WGS sequence"/>
</dbReference>
<evidence type="ECO:0000259" key="14">
    <source>
        <dbReference type="Pfam" id="PF01817"/>
    </source>
</evidence>
<protein>
    <recommendedName>
        <fullName evidence="5 13">Chorismate mutase</fullName>
        <ecNumber evidence="4 13">5.4.99.5</ecNumber>
    </recommendedName>
</protein>
<dbReference type="UniPathway" id="UPA00120">
    <property type="reaction ID" value="UER00203"/>
</dbReference>
<dbReference type="SUPFAM" id="SSF48600">
    <property type="entry name" value="Chorismate mutase II"/>
    <property type="match status" value="1"/>
</dbReference>
<reference evidence="16" key="1">
    <citation type="journal article" date="2011" name="Proc. Natl. Acad. Sci. U.S.A.">
        <title>Obligate biotrophy features unraveled by the genomic analysis of rust fungi.</title>
        <authorList>
            <person name="Duplessis S."/>
            <person name="Cuomo C.A."/>
            <person name="Lin Y.-C."/>
            <person name="Aerts A."/>
            <person name="Tisserant E."/>
            <person name="Veneault-Fourrey C."/>
            <person name="Joly D.L."/>
            <person name="Hacquard S."/>
            <person name="Amselem J."/>
            <person name="Cantarel B.L."/>
            <person name="Chiu R."/>
            <person name="Coutinho P.M."/>
            <person name="Feau N."/>
            <person name="Field M."/>
            <person name="Frey P."/>
            <person name="Gelhaye E."/>
            <person name="Goldberg J."/>
            <person name="Grabherr M.G."/>
            <person name="Kodira C.D."/>
            <person name="Kohler A."/>
            <person name="Kuees U."/>
            <person name="Lindquist E.A."/>
            <person name="Lucas S.M."/>
            <person name="Mago R."/>
            <person name="Mauceli E."/>
            <person name="Morin E."/>
            <person name="Murat C."/>
            <person name="Pangilinan J.L."/>
            <person name="Park R."/>
            <person name="Pearson M."/>
            <person name="Quesneville H."/>
            <person name="Rouhier N."/>
            <person name="Sakthikumar S."/>
            <person name="Salamov A.A."/>
            <person name="Schmutz J."/>
            <person name="Selles B."/>
            <person name="Shapiro H."/>
            <person name="Tanguay P."/>
            <person name="Tuskan G.A."/>
            <person name="Henrissat B."/>
            <person name="Van de Peer Y."/>
            <person name="Rouze P."/>
            <person name="Ellis J.G."/>
            <person name="Dodds P.N."/>
            <person name="Schein J.E."/>
            <person name="Zhong S."/>
            <person name="Hamelin R.C."/>
            <person name="Grigoriev I.V."/>
            <person name="Szabo L.J."/>
            <person name="Martin F."/>
        </authorList>
    </citation>
    <scope>NUCLEOTIDE SEQUENCE [LARGE SCALE GENOMIC DNA]</scope>
    <source>
        <strain evidence="16">98AG31 / pathotype 3-4-7</strain>
    </source>
</reference>
<proteinExistence type="predicted"/>
<dbReference type="STRING" id="747676.F4RB67"/>
<evidence type="ECO:0000256" key="7">
    <source>
        <dbReference type="ARBA" id="ARBA00022498"/>
    </source>
</evidence>
<keyword evidence="6" id="KW-0963">Cytoplasm</keyword>
<dbReference type="InterPro" id="IPR036263">
    <property type="entry name" value="Chorismate_II_sf"/>
</dbReference>
<dbReference type="InterPro" id="IPR002701">
    <property type="entry name" value="CM_II_prokaryot"/>
</dbReference>
<evidence type="ECO:0000256" key="3">
    <source>
        <dbReference type="ARBA" id="ARBA00011738"/>
    </source>
</evidence>
<keyword evidence="11 13" id="KW-0413">Isomerase</keyword>
<dbReference type="RefSeq" id="XP_007406326.1">
    <property type="nucleotide sequence ID" value="XM_007406264.1"/>
</dbReference>
<comment type="subunit">
    <text evidence="3">Homodimer.</text>
</comment>
<evidence type="ECO:0000256" key="6">
    <source>
        <dbReference type="ARBA" id="ARBA00022490"/>
    </source>
</evidence>
<dbReference type="FunCoup" id="F4RB67">
    <property type="interactions" value="291"/>
</dbReference>
<evidence type="ECO:0000256" key="4">
    <source>
        <dbReference type="ARBA" id="ARBA00012404"/>
    </source>
</evidence>
<keyword evidence="16" id="KW-1185">Reference proteome</keyword>